<comment type="caution">
    <text evidence="1">The sequence shown here is derived from an EMBL/GenBank/DDBJ whole genome shotgun (WGS) entry which is preliminary data.</text>
</comment>
<dbReference type="Proteomes" id="UP001608902">
    <property type="component" value="Unassembled WGS sequence"/>
</dbReference>
<gene>
    <name evidence="1" type="ORF">AB6A40_002165</name>
</gene>
<reference evidence="1 2" key="1">
    <citation type="submission" date="2024-08" db="EMBL/GenBank/DDBJ databases">
        <title>Gnathostoma spinigerum genome.</title>
        <authorList>
            <person name="Gonzalez-Bertolin B."/>
            <person name="Monzon S."/>
            <person name="Zaballos A."/>
            <person name="Jimenez P."/>
            <person name="Dekumyoy P."/>
            <person name="Varona S."/>
            <person name="Cuesta I."/>
            <person name="Sumanam S."/>
            <person name="Adisakwattana P."/>
            <person name="Gasser R.B."/>
            <person name="Hernandez-Gonzalez A."/>
            <person name="Young N.D."/>
            <person name="Perteguer M.J."/>
        </authorList>
    </citation>
    <scope>NUCLEOTIDE SEQUENCE [LARGE SCALE GENOMIC DNA]</scope>
    <source>
        <strain evidence="1">AL3</strain>
        <tissue evidence="1">Liver</tissue>
    </source>
</reference>
<keyword evidence="2" id="KW-1185">Reference proteome</keyword>
<proteinExistence type="predicted"/>
<dbReference type="EMBL" id="JBGFUD010000916">
    <property type="protein sequence ID" value="MFH4975456.1"/>
    <property type="molecule type" value="Genomic_DNA"/>
</dbReference>
<dbReference type="AlphaFoldDB" id="A0ABD6E773"/>
<sequence>MILTSLTDIQCSPPYFHECGVDWYQLYYKQDREMWTPRERGGGNLGDPLFEIVAAKVAEFMEKRRELEEAKAKDGLEKQNIVEKDKVVSHRPTNNKYAIDEDYLLQLIKKNSRNSQG</sequence>
<protein>
    <submittedName>
        <fullName evidence="1">Uncharacterized protein</fullName>
    </submittedName>
</protein>
<accession>A0ABD6E773</accession>
<evidence type="ECO:0000313" key="1">
    <source>
        <dbReference type="EMBL" id="MFH4975456.1"/>
    </source>
</evidence>
<organism evidence="1 2">
    <name type="scientific">Gnathostoma spinigerum</name>
    <dbReference type="NCBI Taxonomy" id="75299"/>
    <lineage>
        <taxon>Eukaryota</taxon>
        <taxon>Metazoa</taxon>
        <taxon>Ecdysozoa</taxon>
        <taxon>Nematoda</taxon>
        <taxon>Chromadorea</taxon>
        <taxon>Rhabditida</taxon>
        <taxon>Spirurina</taxon>
        <taxon>Gnathostomatomorpha</taxon>
        <taxon>Gnathostomatoidea</taxon>
        <taxon>Gnathostomatidae</taxon>
        <taxon>Gnathostoma</taxon>
    </lineage>
</organism>
<evidence type="ECO:0000313" key="2">
    <source>
        <dbReference type="Proteomes" id="UP001608902"/>
    </source>
</evidence>
<name>A0ABD6E773_9BILA</name>